<evidence type="ECO:0000256" key="4">
    <source>
        <dbReference type="ARBA" id="ARBA00022989"/>
    </source>
</evidence>
<dbReference type="Pfam" id="PF01222">
    <property type="entry name" value="ERG4_ERG24"/>
    <property type="match status" value="2"/>
</dbReference>
<reference evidence="7" key="1">
    <citation type="submission" date="2022-07" db="EMBL/GenBank/DDBJ databases">
        <title>The genome of Lyophyllum shimeji provides insight into the initial evolution of ectomycorrhizal fungal genome.</title>
        <authorList>
            <person name="Kobayashi Y."/>
            <person name="Shibata T."/>
            <person name="Hirakawa H."/>
            <person name="Shigenobu S."/>
            <person name="Nishiyama T."/>
            <person name="Yamada A."/>
            <person name="Hasebe M."/>
            <person name="Kawaguchi M."/>
        </authorList>
    </citation>
    <scope>NUCLEOTIDE SEQUENCE</scope>
    <source>
        <strain evidence="7">AT787</strain>
    </source>
</reference>
<dbReference type="EMBL" id="BRPK01000008">
    <property type="protein sequence ID" value="GLB40307.1"/>
    <property type="molecule type" value="Genomic_DNA"/>
</dbReference>
<dbReference type="GO" id="GO:0006696">
    <property type="term" value="P:ergosterol biosynthetic process"/>
    <property type="evidence" value="ECO:0007669"/>
    <property type="project" value="TreeGrafter"/>
</dbReference>
<dbReference type="GO" id="GO:0005789">
    <property type="term" value="C:endoplasmic reticulum membrane"/>
    <property type="evidence" value="ECO:0007669"/>
    <property type="project" value="TreeGrafter"/>
</dbReference>
<dbReference type="PANTHER" id="PTHR21257">
    <property type="entry name" value="DELTA(14)-STEROL REDUCTASE"/>
    <property type="match status" value="1"/>
</dbReference>
<feature type="transmembrane region" description="Helical" evidence="6">
    <location>
        <begin position="280"/>
        <end position="306"/>
    </location>
</feature>
<accession>A0A9P3PS01</accession>
<keyword evidence="4 6" id="KW-1133">Transmembrane helix</keyword>
<dbReference type="PANTHER" id="PTHR21257:SF52">
    <property type="entry name" value="DELTA(14)-STEROL REDUCTASE TM7SF2"/>
    <property type="match status" value="1"/>
</dbReference>
<dbReference type="OrthoDB" id="10262235at2759"/>
<feature type="transmembrane region" description="Helical" evidence="6">
    <location>
        <begin position="182"/>
        <end position="199"/>
    </location>
</feature>
<keyword evidence="3 6" id="KW-0812">Transmembrane</keyword>
<keyword evidence="5 6" id="KW-0472">Membrane</keyword>
<name>A0A9P3PS01_LYOSH</name>
<evidence type="ECO:0000313" key="7">
    <source>
        <dbReference type="EMBL" id="GLB40307.1"/>
    </source>
</evidence>
<sequence>MRSISPPVRRQLNAVRASQQFRSTLWQPCSPETGGNRYGTPNDLPRVVCALCPVMGRFTRRLVLGHHSAYEAQKINAFATFILVLGLTCGAICLCGPHAFTYLYETWIGFMTASTLMSFKQALLCCALSFREGRLLALGGNTGNFVYDFFVGRELNPSFGSFYLNVPREGHLHRHGHHHRRFGFMLAIAFTWVPFTYSLQARYLAFKHVELGPNWTTATLVVNLTAYYILRDSNCEKNDFRNGINASFLVACRSSPPSNDCRFSHRDGAHPNYLDDVLMALAWSLPTVFDAPLTYFYVVYFAILLIHRQSRDDEHCHRKYGKDWVT</sequence>
<dbReference type="GO" id="GO:0050613">
    <property type="term" value="F:Delta14-sterol reductase activity"/>
    <property type="evidence" value="ECO:0007669"/>
    <property type="project" value="TreeGrafter"/>
</dbReference>
<evidence type="ECO:0000313" key="8">
    <source>
        <dbReference type="Proteomes" id="UP001063166"/>
    </source>
</evidence>
<keyword evidence="8" id="KW-1185">Reference proteome</keyword>
<dbReference type="AlphaFoldDB" id="A0A9P3PS01"/>
<dbReference type="Gene3D" id="1.20.120.1630">
    <property type="match status" value="1"/>
</dbReference>
<evidence type="ECO:0000256" key="3">
    <source>
        <dbReference type="ARBA" id="ARBA00022692"/>
    </source>
</evidence>
<proteinExistence type="inferred from homology"/>
<protein>
    <submittedName>
        <fullName evidence="7">ERG4 ERG24 ergosterol biosynthesis protein</fullName>
    </submittedName>
</protein>
<evidence type="ECO:0000256" key="6">
    <source>
        <dbReference type="SAM" id="Phobius"/>
    </source>
</evidence>
<evidence type="ECO:0000256" key="5">
    <source>
        <dbReference type="ARBA" id="ARBA00023136"/>
    </source>
</evidence>
<evidence type="ECO:0000256" key="2">
    <source>
        <dbReference type="ARBA" id="ARBA00005402"/>
    </source>
</evidence>
<evidence type="ECO:0000256" key="1">
    <source>
        <dbReference type="ARBA" id="ARBA00004141"/>
    </source>
</evidence>
<dbReference type="InterPro" id="IPR001171">
    <property type="entry name" value="ERG24_DHCR-like"/>
</dbReference>
<organism evidence="7 8">
    <name type="scientific">Lyophyllum shimeji</name>
    <name type="common">Hon-shimeji</name>
    <name type="synonym">Tricholoma shimeji</name>
    <dbReference type="NCBI Taxonomy" id="47721"/>
    <lineage>
        <taxon>Eukaryota</taxon>
        <taxon>Fungi</taxon>
        <taxon>Dikarya</taxon>
        <taxon>Basidiomycota</taxon>
        <taxon>Agaricomycotina</taxon>
        <taxon>Agaricomycetes</taxon>
        <taxon>Agaricomycetidae</taxon>
        <taxon>Agaricales</taxon>
        <taxon>Tricholomatineae</taxon>
        <taxon>Lyophyllaceae</taxon>
        <taxon>Lyophyllum</taxon>
    </lineage>
</organism>
<dbReference type="Proteomes" id="UP001063166">
    <property type="component" value="Unassembled WGS sequence"/>
</dbReference>
<comment type="subcellular location">
    <subcellularLocation>
        <location evidence="1">Membrane</location>
        <topology evidence="1">Multi-pass membrane protein</topology>
    </subcellularLocation>
</comment>
<comment type="caution">
    <text evidence="7">The sequence shown here is derived from an EMBL/GenBank/DDBJ whole genome shotgun (WGS) entry which is preliminary data.</text>
</comment>
<gene>
    <name evidence="7" type="primary">ERG24</name>
    <name evidence="7" type="ORF">LshimejAT787_0801780</name>
</gene>
<comment type="similarity">
    <text evidence="2">Belongs to the ERG4/ERG24 family.</text>
</comment>
<feature type="transmembrane region" description="Helical" evidence="6">
    <location>
        <begin position="77"/>
        <end position="100"/>
    </location>
</feature>